<comment type="caution">
    <text evidence="2">The sequence shown here is derived from an EMBL/GenBank/DDBJ whole genome shotgun (WGS) entry which is preliminary data.</text>
</comment>
<feature type="domain" description="DUF397" evidence="1">
    <location>
        <begin position="6"/>
        <end position="59"/>
    </location>
</feature>
<gene>
    <name evidence="2" type="ORF">KDL28_20190</name>
</gene>
<dbReference type="Pfam" id="PF04149">
    <property type="entry name" value="DUF397"/>
    <property type="match status" value="1"/>
</dbReference>
<name>A0ABT1A353_9PSEU</name>
<dbReference type="Proteomes" id="UP001165283">
    <property type="component" value="Unassembled WGS sequence"/>
</dbReference>
<organism evidence="2 3">
    <name type="scientific">Pseudonocardia humida</name>
    <dbReference type="NCBI Taxonomy" id="2800819"/>
    <lineage>
        <taxon>Bacteria</taxon>
        <taxon>Bacillati</taxon>
        <taxon>Actinomycetota</taxon>
        <taxon>Actinomycetes</taxon>
        <taxon>Pseudonocardiales</taxon>
        <taxon>Pseudonocardiaceae</taxon>
        <taxon>Pseudonocardia</taxon>
    </lineage>
</organism>
<reference evidence="2" key="1">
    <citation type="submission" date="2021-04" db="EMBL/GenBank/DDBJ databases">
        <title>Pseudonocardia sp. nov., isolated from sandy soil of mangrove forest.</title>
        <authorList>
            <person name="Zan Z."/>
            <person name="Huang R."/>
            <person name="Liu W."/>
        </authorList>
    </citation>
    <scope>NUCLEOTIDE SEQUENCE</scope>
    <source>
        <strain evidence="2">S2-4</strain>
    </source>
</reference>
<dbReference type="InterPro" id="IPR007278">
    <property type="entry name" value="DUF397"/>
</dbReference>
<protein>
    <submittedName>
        <fullName evidence="2">DUF397 domain-containing protein</fullName>
    </submittedName>
</protein>
<proteinExistence type="predicted"/>
<dbReference type="EMBL" id="JAGSOV010000041">
    <property type="protein sequence ID" value="MCO1657381.1"/>
    <property type="molecule type" value="Genomic_DNA"/>
</dbReference>
<evidence type="ECO:0000259" key="1">
    <source>
        <dbReference type="Pfam" id="PF04149"/>
    </source>
</evidence>
<dbReference type="RefSeq" id="WP_252441024.1">
    <property type="nucleotide sequence ID" value="NZ_JAGSOV010000041.1"/>
</dbReference>
<evidence type="ECO:0000313" key="3">
    <source>
        <dbReference type="Proteomes" id="UP001165283"/>
    </source>
</evidence>
<sequence>MDADQTWFKSSFSGGNEGSCVEVAFLPGDGVAVRDTKDRTRAPHRYTAGAWTAFLAATRAGEFDHR</sequence>
<accession>A0ABT1A353</accession>
<keyword evidence="3" id="KW-1185">Reference proteome</keyword>
<evidence type="ECO:0000313" key="2">
    <source>
        <dbReference type="EMBL" id="MCO1657381.1"/>
    </source>
</evidence>